<dbReference type="PATRIC" id="fig|360102.15.peg.3025"/>
<sequence>MSDINKQINHANDSHFFCHSMTLNMTGSSLVVEKNPVGNFLKFAMNFPNLLLLFSDGTLIKQVERELKTHLICNEFVKNKSKIVTVYITLGNDALLLIYYSNRVFYKKSYIKCGDIACMNYTVNEGYLTTEIILWR</sequence>
<dbReference type="EMBL" id="CP000308">
    <property type="protein sequence ID" value="ABG12004.1"/>
    <property type="molecule type" value="Genomic_DNA"/>
</dbReference>
<accession>A0A0E1NM01</accession>
<dbReference type="HOGENOM" id="CLU_2144929_0_0_6"/>
<name>A0A0E1NM01_YERPA</name>
<evidence type="ECO:0000313" key="2">
    <source>
        <dbReference type="Proteomes" id="UP000001971"/>
    </source>
</evidence>
<proteinExistence type="predicted"/>
<reference evidence="1 2" key="1">
    <citation type="journal article" date="2006" name="J. Bacteriol.">
        <title>Complete genome sequence of Yersinia pestis strains Antiqua and Nepal516: evidence of gene reduction in an emerging pathogen.</title>
        <authorList>
            <person name="Chain P.S."/>
            <person name="Hu P."/>
            <person name="Malfatti S.A."/>
            <person name="Radnedge L."/>
            <person name="Larimer F."/>
            <person name="Vergez L.M."/>
            <person name="Worsham P."/>
            <person name="Chu M.C."/>
            <person name="Andersen G.L."/>
        </authorList>
    </citation>
    <scope>NUCLEOTIDE SEQUENCE [LARGE SCALE GENOMIC DNA]</scope>
    <source>
        <strain evidence="1 2">Antiqua</strain>
    </source>
</reference>
<protein>
    <submittedName>
        <fullName evidence="1">Uncharacterized protein</fullName>
    </submittedName>
</protein>
<dbReference type="KEGG" id="ypa:YPA_0035"/>
<gene>
    <name evidence="1" type="ordered locus">YPA_0035</name>
</gene>
<organism evidence="1 2">
    <name type="scientific">Yersinia pestis bv. Antiqua (strain Antiqua)</name>
    <dbReference type="NCBI Taxonomy" id="360102"/>
    <lineage>
        <taxon>Bacteria</taxon>
        <taxon>Pseudomonadati</taxon>
        <taxon>Pseudomonadota</taxon>
        <taxon>Gammaproteobacteria</taxon>
        <taxon>Enterobacterales</taxon>
        <taxon>Yersiniaceae</taxon>
        <taxon>Yersinia</taxon>
    </lineage>
</organism>
<dbReference type="AlphaFoldDB" id="A0A0E1NM01"/>
<evidence type="ECO:0000313" key="1">
    <source>
        <dbReference type="EMBL" id="ABG12004.1"/>
    </source>
</evidence>
<dbReference type="Proteomes" id="UP000001971">
    <property type="component" value="Chromosome"/>
</dbReference>